<proteinExistence type="inferred from homology"/>
<evidence type="ECO:0000313" key="6">
    <source>
        <dbReference type="Proteomes" id="UP001269819"/>
    </source>
</evidence>
<organism evidence="5 6">
    <name type="scientific">Marinobacter xestospongiae</name>
    <dbReference type="NCBI Taxonomy" id="994319"/>
    <lineage>
        <taxon>Bacteria</taxon>
        <taxon>Pseudomonadati</taxon>
        <taxon>Pseudomonadota</taxon>
        <taxon>Gammaproteobacteria</taxon>
        <taxon>Pseudomonadales</taxon>
        <taxon>Marinobacteraceae</taxon>
        <taxon>Marinobacter</taxon>
    </lineage>
</organism>
<dbReference type="EMBL" id="JAWIIJ010000002">
    <property type="protein sequence ID" value="MDV2077885.1"/>
    <property type="molecule type" value="Genomic_DNA"/>
</dbReference>
<evidence type="ECO:0000256" key="2">
    <source>
        <dbReference type="ARBA" id="ARBA00022729"/>
    </source>
</evidence>
<feature type="domain" description="Solute-binding protein family 3/N-terminal" evidence="4">
    <location>
        <begin position="39"/>
        <end position="265"/>
    </location>
</feature>
<protein>
    <submittedName>
        <fullName evidence="5">Transporter substrate-binding domain-containing protein</fullName>
    </submittedName>
</protein>
<name>A0ABU3VUP6_9GAMM</name>
<comment type="similarity">
    <text evidence="1">Belongs to the bacterial solute-binding protein 3 family.</text>
</comment>
<sequence>MTLRSVCIALWAMLSLSVCSAVTAEGNPESPNPMSDSPVLVAALAELDYPPFYFREDDALTGFSIEVLNRVAEQLGIVISYRRLSWPRVLQSLRNGQVDMVTTFTPTPERQKMVFFTSLPHAVEHNHLFVRADRQLDYKGELQSLSPYLIGVITGYSYGAEFDQAEYLHKDEVLDEQTLVRMVLGKRFDTGVGNPFAIRLEAAKYGRAGQLTFVDPPINSNPIHMGFSRKLPQGQALAERFSQAIARLKSGPDYQQLLRKYHLQPNGVAMDVNRNTNAESPN</sequence>
<dbReference type="PANTHER" id="PTHR35936">
    <property type="entry name" value="MEMBRANE-BOUND LYTIC MUREIN TRANSGLYCOSYLASE F"/>
    <property type="match status" value="1"/>
</dbReference>
<evidence type="ECO:0000256" key="1">
    <source>
        <dbReference type="ARBA" id="ARBA00010333"/>
    </source>
</evidence>
<reference evidence="5 6" key="1">
    <citation type="submission" date="2023-10" db="EMBL/GenBank/DDBJ databases">
        <title>Characteristics and mechanism of a salt-tolerant marine origin heterotrophic nitrifying- aerobic denitrifying bacteria Marinobacter xestospongiae HN1.</title>
        <authorList>
            <person name="Qi R."/>
        </authorList>
    </citation>
    <scope>NUCLEOTIDE SEQUENCE [LARGE SCALE GENOMIC DNA]</scope>
    <source>
        <strain evidence="5 6">HN1</strain>
    </source>
</reference>
<evidence type="ECO:0000259" key="4">
    <source>
        <dbReference type="SMART" id="SM00062"/>
    </source>
</evidence>
<dbReference type="Gene3D" id="3.40.190.10">
    <property type="entry name" value="Periplasmic binding protein-like II"/>
    <property type="match status" value="2"/>
</dbReference>
<dbReference type="SMART" id="SM00062">
    <property type="entry name" value="PBPb"/>
    <property type="match status" value="1"/>
</dbReference>
<dbReference type="RefSeq" id="WP_316972751.1">
    <property type="nucleotide sequence ID" value="NZ_JAWIIJ010000002.1"/>
</dbReference>
<dbReference type="Pfam" id="PF00497">
    <property type="entry name" value="SBP_bac_3"/>
    <property type="match status" value="1"/>
</dbReference>
<comment type="caution">
    <text evidence="5">The sequence shown here is derived from an EMBL/GenBank/DDBJ whole genome shotgun (WGS) entry which is preliminary data.</text>
</comment>
<dbReference type="SUPFAM" id="SSF53850">
    <property type="entry name" value="Periplasmic binding protein-like II"/>
    <property type="match status" value="1"/>
</dbReference>
<keyword evidence="2 3" id="KW-0732">Signal</keyword>
<dbReference type="InterPro" id="IPR001638">
    <property type="entry name" value="Solute-binding_3/MltF_N"/>
</dbReference>
<evidence type="ECO:0000313" key="5">
    <source>
        <dbReference type="EMBL" id="MDV2077885.1"/>
    </source>
</evidence>
<feature type="chain" id="PRO_5045450859" evidence="3">
    <location>
        <begin position="21"/>
        <end position="282"/>
    </location>
</feature>
<dbReference type="PANTHER" id="PTHR35936:SF25">
    <property type="entry name" value="ABC TRANSPORTER SUBSTRATE-BINDING PROTEIN"/>
    <property type="match status" value="1"/>
</dbReference>
<evidence type="ECO:0000256" key="3">
    <source>
        <dbReference type="SAM" id="SignalP"/>
    </source>
</evidence>
<feature type="signal peptide" evidence="3">
    <location>
        <begin position="1"/>
        <end position="20"/>
    </location>
</feature>
<keyword evidence="6" id="KW-1185">Reference proteome</keyword>
<accession>A0ABU3VUP6</accession>
<gene>
    <name evidence="5" type="ORF">RYS15_04290</name>
</gene>
<dbReference type="Proteomes" id="UP001269819">
    <property type="component" value="Unassembled WGS sequence"/>
</dbReference>